<evidence type="ECO:0000313" key="2">
    <source>
        <dbReference type="Proteomes" id="UP000887565"/>
    </source>
</evidence>
<organism evidence="2 3">
    <name type="scientific">Romanomermis culicivorax</name>
    <name type="common">Nematode worm</name>
    <dbReference type="NCBI Taxonomy" id="13658"/>
    <lineage>
        <taxon>Eukaryota</taxon>
        <taxon>Metazoa</taxon>
        <taxon>Ecdysozoa</taxon>
        <taxon>Nematoda</taxon>
        <taxon>Enoplea</taxon>
        <taxon>Dorylaimia</taxon>
        <taxon>Mermithida</taxon>
        <taxon>Mermithoidea</taxon>
        <taxon>Mermithidae</taxon>
        <taxon>Romanomermis</taxon>
    </lineage>
</organism>
<evidence type="ECO:0000256" key="1">
    <source>
        <dbReference type="SAM" id="MobiDB-lite"/>
    </source>
</evidence>
<dbReference type="WBParaSite" id="nRc.2.0.1.t42037-RA">
    <property type="protein sequence ID" value="nRc.2.0.1.t42037-RA"/>
    <property type="gene ID" value="nRc.2.0.1.g42037"/>
</dbReference>
<name>A0A915KV68_ROMCU</name>
<feature type="compositionally biased region" description="Polar residues" evidence="1">
    <location>
        <begin position="62"/>
        <end position="81"/>
    </location>
</feature>
<sequence>MMKVMNVLDQTVDHNVGKPTPQSRPREINGHHAIHYNFDEAPHFVGFQIGRIVVRGADGGQKVSTPDANIHQTNYAHGQLS</sequence>
<feature type="region of interest" description="Disordered" evidence="1">
    <location>
        <begin position="58"/>
        <end position="81"/>
    </location>
</feature>
<feature type="region of interest" description="Disordered" evidence="1">
    <location>
        <begin position="1"/>
        <end position="27"/>
    </location>
</feature>
<proteinExistence type="predicted"/>
<dbReference type="AlphaFoldDB" id="A0A915KV68"/>
<protein>
    <submittedName>
        <fullName evidence="3">Uncharacterized protein</fullName>
    </submittedName>
</protein>
<dbReference type="Proteomes" id="UP000887565">
    <property type="component" value="Unplaced"/>
</dbReference>
<reference evidence="3" key="1">
    <citation type="submission" date="2022-11" db="UniProtKB">
        <authorList>
            <consortium name="WormBaseParasite"/>
        </authorList>
    </citation>
    <scope>IDENTIFICATION</scope>
</reference>
<accession>A0A915KV68</accession>
<keyword evidence="2" id="KW-1185">Reference proteome</keyword>
<evidence type="ECO:0000313" key="3">
    <source>
        <dbReference type="WBParaSite" id="nRc.2.0.1.t42037-RA"/>
    </source>
</evidence>